<evidence type="ECO:0000256" key="1">
    <source>
        <dbReference type="SAM" id="MobiDB-lite"/>
    </source>
</evidence>
<dbReference type="InterPro" id="IPR041047">
    <property type="entry name" value="LPD1"/>
</dbReference>
<sequence length="2018" mass="215088">MGDSAAIKQQLADAGIPARSVMKSATGVVVGKTQAGKAKAALAQGREEANSLLDDRDHAASVLQGAPVAVLRGDEAPASGGMSALREWATALFAAAGGMAKNPRLGDVTLDQRAVRDSLGHGINKFKAAAFAAVGDVLAKGVVIAEGKTGDRSSYYVSAPVVIGGVDDVVTVLVHRDEHTQRMYLHSVTTKENLLQSRVSSSSSSTDASAKHSGPLSAGDVGSVLRELLTSKTDTQPILTSQSADELKAKTEREDAATKAAAAKKAAEQERLRREAEARDNKARADSTVDDFQLGQSADQQLSGITDMFSPQADPGAARSDEAGGSRPAPAITAPTGKPAPDKGARRLTDAGEELIGNRRSKLKGLAWDDVSAMNDTLKVAQVTKSNVWPRPDYAKMVEDGAPAWKAAALKAVYDKLAAAPATRAAPTDADLKAYIETMHSVRDALTAELDRVQAAGGGDDLRVSLKADNVFGKVFPLPTDVRSAYGRPSAFDRTSEQGKDNNRRALLIGGNGAIQPLQFTGRTLAKVNELLADGFPAKQEAWQKSYEVRPVEMRDSDVPETERTGQPQQRFAVYEKGSRFRLAKGMQDGGYATQEQAEAFARTLTSRKREVQPPSRGLDLAGVTRTGPDWRGGKDVTADQVMAHFGFRGVNLGEYVKAKQDVAQLHLNHVFDAFSDLADILGVQPKAMSLGGTLGVAIGAQGGGKALAHFMPGVNEINITRDAGAGALAHELGHALDHYFAAQHGRAVSMAKRPYLSAVVDTLRDPGGVRPEVMDAMRQVMKALNSRPMTEAEARKYMDDQRAMNQQRFDRWVKEFKGNKGADLAALDAVAEKLKRGDVGEPSDTDVESNLAEFMRASGLKPGAGIAASAFTAAYRLRDLADEARFMASHIPQVATNFSKASDAMDAKKSGGEGYWSTPWEKFARAFETFAKDALQDRRRESLYLSGLVDSAGWHDWAASTGKNIPYPSGPERLDMQQAFQKLVDTIETREDDAGNVAMFSVQGESGQDLPLLSRGLRDGVSGGIGGGILGIGENPSTFPRPSRATIRAVDLNVVVALNLKGWRGIGLDNIVAVDHWTGLPQEILDDAKKRGFHAGAVEGVAFRDKVYLVRSNLRDVEHAQRVLFHEALGHLGVKAALAGRPTTTLNALWDKLNGLAGVAKLAKGIEVGDGSTAWDRLQPYVQGTQEDVTARRSMIVDELIAFLAQANDTSALTQFKAYMADVKGAIVALLRRLDLNGLADQLDRAGAELDVLQLVRDARRAIQRGKTRDGEAFTLVSRAPNPAFSKSDEVPQAAAFKTEALSTPNDEGARNGASAGARASVQQDRRDGDQGMAFSVRDDRPVALPDVIVANSLAATANHPDYVAAKAGDIAAAVRLAGDLVTPDLVAKVRAAYGSDIIVQPVTAEEAAGRNKIPLAGAKVLARDLGASVGLEVVQGSRAHRTAMDGLGRLFASPEFIGDVVPGGRYLLLDDTLTQGGTFASLASHIQQNGGTVVGAVALTGKQYSAKLQLSPELLGQVRETYSDVEPAFRAATGRGFDALTESEARYLAKHKSPDDVRGRIAAAGRQAGSREDGRDAQGPQGLNPSAASGDDADAVFSVGSAVPPEKQLSKDALEALVRREAPTADAWKSIQVVDGPGAIGVVPPAGVVPSGVSLPGKIYLFRDGIVSEAEAIRTIFHELFHLGLSQSMGQDAYVQRMLRMSSDPLVQQYASRWKRSADGVARKGAMPVNNWHALAVEESLADIAEELHADRQGIGTRGNIPQFVRTAARWLADMLRHQMNPVHGVSATQGAARVFKSFVGSWIPVSDVAPSFDNARGVAMIGVPDALDPLVEPLLNMNSFGKQLYPEGFGQDKMPDSEKVFAGQKGTFAHGAARFINSATGGSQYHEGFISLTPATINNVIRGYGGGVASFVTSIADTTATRGIDRDRTEWWRAPFVKQLYGEVDRIQDQALAYDRLGEIEKSAEPMRRALKAGDREAAQAIVEDAGQIAKLGPVATAAREQLTRIRKHEIRVMG</sequence>
<dbReference type="InterPro" id="IPR040824">
    <property type="entry name" value="LPD3"/>
</dbReference>
<feature type="compositionally biased region" description="Low complexity" evidence="1">
    <location>
        <begin position="197"/>
        <end position="213"/>
    </location>
</feature>
<feature type="compositionally biased region" description="Basic and acidic residues" evidence="1">
    <location>
        <begin position="245"/>
        <end position="257"/>
    </location>
</feature>
<feature type="compositionally biased region" description="Polar residues" evidence="1">
    <location>
        <begin position="294"/>
        <end position="304"/>
    </location>
</feature>
<feature type="region of interest" description="Disordered" evidence="1">
    <location>
        <begin position="235"/>
        <end position="346"/>
    </location>
</feature>
<dbReference type="Pfam" id="PF18857">
    <property type="entry name" value="LPD38"/>
    <property type="match status" value="1"/>
</dbReference>
<dbReference type="Pfam" id="PF18798">
    <property type="entry name" value="LPD3"/>
    <property type="match status" value="1"/>
</dbReference>
<name>A0A4R6R168_9BURK</name>
<dbReference type="InterPro" id="IPR000836">
    <property type="entry name" value="PRTase_dom"/>
</dbReference>
<feature type="region of interest" description="Disordered" evidence="1">
    <location>
        <begin position="195"/>
        <end position="219"/>
    </location>
</feature>
<dbReference type="CDD" id="cd06223">
    <property type="entry name" value="PRTases_typeI"/>
    <property type="match status" value="1"/>
</dbReference>
<evidence type="ECO:0000259" key="4">
    <source>
        <dbReference type="Pfam" id="PF18857"/>
    </source>
</evidence>
<feature type="domain" description="Large polyvalent protein associated" evidence="4">
    <location>
        <begin position="1793"/>
        <end position="1940"/>
    </location>
</feature>
<reference evidence="5 6" key="1">
    <citation type="submission" date="2019-03" db="EMBL/GenBank/DDBJ databases">
        <title>Genomic Encyclopedia of Type Strains, Phase IV (KMG-IV): sequencing the most valuable type-strain genomes for metagenomic binning, comparative biology and taxonomic classification.</title>
        <authorList>
            <person name="Goeker M."/>
        </authorList>
    </citation>
    <scope>NUCLEOTIDE SEQUENCE [LARGE SCALE GENOMIC DNA]</scope>
    <source>
        <strain evidence="5 6">DSM 11901</strain>
    </source>
</reference>
<feature type="domain" description="Large polyvalent protein-associated" evidence="3">
    <location>
        <begin position="83"/>
        <end position="184"/>
    </location>
</feature>
<evidence type="ECO:0000313" key="6">
    <source>
        <dbReference type="Proteomes" id="UP000294593"/>
    </source>
</evidence>
<dbReference type="Proteomes" id="UP000294593">
    <property type="component" value="Unassembled WGS sequence"/>
</dbReference>
<feature type="compositionally biased region" description="Low complexity" evidence="1">
    <location>
        <begin position="1312"/>
        <end position="1322"/>
    </location>
</feature>
<dbReference type="Gene3D" id="3.40.50.2020">
    <property type="match status" value="1"/>
</dbReference>
<evidence type="ECO:0000313" key="5">
    <source>
        <dbReference type="EMBL" id="TDP79402.1"/>
    </source>
</evidence>
<evidence type="ECO:0008006" key="7">
    <source>
        <dbReference type="Google" id="ProtNLM"/>
    </source>
</evidence>
<feature type="region of interest" description="Disordered" evidence="1">
    <location>
        <begin position="606"/>
        <end position="627"/>
    </location>
</feature>
<dbReference type="SUPFAM" id="SSF53271">
    <property type="entry name" value="PRTase-like"/>
    <property type="match status" value="1"/>
</dbReference>
<evidence type="ECO:0000259" key="3">
    <source>
        <dbReference type="Pfam" id="PF18798"/>
    </source>
</evidence>
<dbReference type="Pfam" id="PF18796">
    <property type="entry name" value="LPD1"/>
    <property type="match status" value="1"/>
</dbReference>
<gene>
    <name evidence="5" type="ORF">EV672_11432</name>
</gene>
<feature type="region of interest" description="Disordered" evidence="1">
    <location>
        <begin position="1301"/>
        <end position="1338"/>
    </location>
</feature>
<dbReference type="RefSeq" id="WP_133611215.1">
    <property type="nucleotide sequence ID" value="NZ_SNXW01000014.1"/>
</dbReference>
<keyword evidence="6" id="KW-1185">Reference proteome</keyword>
<feature type="region of interest" description="Disordered" evidence="1">
    <location>
        <begin position="1566"/>
        <end position="1592"/>
    </location>
</feature>
<dbReference type="EMBL" id="SNXW01000014">
    <property type="protein sequence ID" value="TDP79402.1"/>
    <property type="molecule type" value="Genomic_DNA"/>
</dbReference>
<dbReference type="OrthoDB" id="9151960at2"/>
<feature type="domain" description="Large polyvalent protein-associated" evidence="2">
    <location>
        <begin position="910"/>
        <end position="991"/>
    </location>
</feature>
<dbReference type="InterPro" id="IPR029057">
    <property type="entry name" value="PRTase-like"/>
</dbReference>
<protein>
    <recommendedName>
        <fullName evidence="7">Large polyvalent protein-associated domain-containing protein</fullName>
    </recommendedName>
</protein>
<comment type="caution">
    <text evidence="5">The sequence shown here is derived from an EMBL/GenBank/DDBJ whole genome shotgun (WGS) entry which is preliminary data.</text>
</comment>
<dbReference type="InterPro" id="IPR040561">
    <property type="entry name" value="LPD38"/>
</dbReference>
<feature type="compositionally biased region" description="Polar residues" evidence="1">
    <location>
        <begin position="235"/>
        <end position="244"/>
    </location>
</feature>
<feature type="compositionally biased region" description="Basic and acidic residues" evidence="1">
    <location>
        <begin position="265"/>
        <end position="287"/>
    </location>
</feature>
<accession>A0A4R6R168</accession>
<evidence type="ECO:0000259" key="2">
    <source>
        <dbReference type="Pfam" id="PF18796"/>
    </source>
</evidence>
<proteinExistence type="predicted"/>
<organism evidence="5 6">
    <name type="scientific">Aquabacterium commune</name>
    <dbReference type="NCBI Taxonomy" id="70586"/>
    <lineage>
        <taxon>Bacteria</taxon>
        <taxon>Pseudomonadati</taxon>
        <taxon>Pseudomonadota</taxon>
        <taxon>Betaproteobacteria</taxon>
        <taxon>Burkholderiales</taxon>
        <taxon>Aquabacterium</taxon>
    </lineage>
</organism>